<dbReference type="Proteomes" id="UP000675781">
    <property type="component" value="Unassembled WGS sequence"/>
</dbReference>
<dbReference type="SUPFAM" id="SSF46785">
    <property type="entry name" value="Winged helix' DNA-binding domain"/>
    <property type="match status" value="1"/>
</dbReference>
<dbReference type="InterPro" id="IPR036388">
    <property type="entry name" value="WH-like_DNA-bd_sf"/>
</dbReference>
<dbReference type="InterPro" id="IPR036390">
    <property type="entry name" value="WH_DNA-bd_sf"/>
</dbReference>
<feature type="binding site" evidence="7">
    <location>
        <position position="92"/>
    </location>
    <ligand>
        <name>Zn(2+)</name>
        <dbReference type="ChEBI" id="CHEBI:29105"/>
    </ligand>
</feature>
<dbReference type="GO" id="GO:0003700">
    <property type="term" value="F:DNA-binding transcription factor activity"/>
    <property type="evidence" value="ECO:0007669"/>
    <property type="project" value="InterPro"/>
</dbReference>
<keyword evidence="2" id="KW-0678">Repressor</keyword>
<dbReference type="InterPro" id="IPR002481">
    <property type="entry name" value="FUR"/>
</dbReference>
<comment type="cofactor">
    <cofactor evidence="7">
        <name>Zn(2+)</name>
        <dbReference type="ChEBI" id="CHEBI:29105"/>
    </cofactor>
    <text evidence="7">Binds 1 zinc ion per subunit.</text>
</comment>
<feature type="binding site" evidence="7">
    <location>
        <position position="95"/>
    </location>
    <ligand>
        <name>Zn(2+)</name>
        <dbReference type="ChEBI" id="CHEBI:29105"/>
    </ligand>
</feature>
<dbReference type="GO" id="GO:0000976">
    <property type="term" value="F:transcription cis-regulatory region binding"/>
    <property type="evidence" value="ECO:0007669"/>
    <property type="project" value="TreeGrafter"/>
</dbReference>
<protein>
    <submittedName>
        <fullName evidence="9">Transcriptional repressor</fullName>
    </submittedName>
</protein>
<dbReference type="Pfam" id="PF01475">
    <property type="entry name" value="FUR"/>
    <property type="match status" value="1"/>
</dbReference>
<evidence type="ECO:0000313" key="9">
    <source>
        <dbReference type="EMBL" id="MBR7833580.1"/>
    </source>
</evidence>
<feature type="region of interest" description="Disordered" evidence="8">
    <location>
        <begin position="141"/>
        <end position="172"/>
    </location>
</feature>
<evidence type="ECO:0000256" key="1">
    <source>
        <dbReference type="ARBA" id="ARBA00007957"/>
    </source>
</evidence>
<dbReference type="GO" id="GO:0045892">
    <property type="term" value="P:negative regulation of DNA-templated transcription"/>
    <property type="evidence" value="ECO:0007669"/>
    <property type="project" value="TreeGrafter"/>
</dbReference>
<comment type="similarity">
    <text evidence="1">Belongs to the Fur family.</text>
</comment>
<keyword evidence="4" id="KW-0805">Transcription regulation</keyword>
<keyword evidence="10" id="KW-1185">Reference proteome</keyword>
<gene>
    <name evidence="9" type="ORF">KDL01_09905</name>
</gene>
<proteinExistence type="inferred from homology"/>
<evidence type="ECO:0000256" key="3">
    <source>
        <dbReference type="ARBA" id="ARBA00022833"/>
    </source>
</evidence>
<feature type="compositionally biased region" description="Basic and acidic residues" evidence="8">
    <location>
        <begin position="141"/>
        <end position="153"/>
    </location>
</feature>
<dbReference type="GO" id="GO:0008270">
    <property type="term" value="F:zinc ion binding"/>
    <property type="evidence" value="ECO:0007669"/>
    <property type="project" value="TreeGrafter"/>
</dbReference>
<evidence type="ECO:0000256" key="6">
    <source>
        <dbReference type="ARBA" id="ARBA00023163"/>
    </source>
</evidence>
<keyword evidence="6" id="KW-0804">Transcription</keyword>
<evidence type="ECO:0000256" key="7">
    <source>
        <dbReference type="PIRSR" id="PIRSR602481-1"/>
    </source>
</evidence>
<evidence type="ECO:0000256" key="4">
    <source>
        <dbReference type="ARBA" id="ARBA00023015"/>
    </source>
</evidence>
<dbReference type="Gene3D" id="3.30.1490.190">
    <property type="match status" value="1"/>
</dbReference>
<reference evidence="9" key="1">
    <citation type="submission" date="2021-04" db="EMBL/GenBank/DDBJ databases">
        <title>Genome based classification of Actinospica acidithermotolerans sp. nov., an actinobacterium isolated from an Indonesian hot spring.</title>
        <authorList>
            <person name="Kusuma A.B."/>
            <person name="Putra K.E."/>
            <person name="Nafisah S."/>
            <person name="Loh J."/>
            <person name="Nouioui I."/>
            <person name="Goodfellow M."/>
        </authorList>
    </citation>
    <scope>NUCLEOTIDE SEQUENCE</scope>
    <source>
        <strain evidence="9">CSCA 57</strain>
    </source>
</reference>
<keyword evidence="3 7" id="KW-0862">Zinc</keyword>
<dbReference type="Gene3D" id="1.10.10.10">
    <property type="entry name" value="Winged helix-like DNA-binding domain superfamily/Winged helix DNA-binding domain"/>
    <property type="match status" value="1"/>
</dbReference>
<sequence>MPSDLSDQLRSKGYRLTPARQLVLGAVAVLEHATPDAICAEVQRTASSVNLSTVYRTLELLEELGLVSHTHLGHGAPIYHAAHEREHLHLVCGSCGRILESPSDCASTLIAQLRADLGFETDIAHFALYGRCAECRAADAADGHGQHTPGEHSDSDDEHEGDRGNNGVALEG</sequence>
<dbReference type="AlphaFoldDB" id="A0A941ILZ6"/>
<dbReference type="InterPro" id="IPR043135">
    <property type="entry name" value="Fur_C"/>
</dbReference>
<feature type="binding site" evidence="7">
    <location>
        <position position="132"/>
    </location>
    <ligand>
        <name>Zn(2+)</name>
        <dbReference type="ChEBI" id="CHEBI:29105"/>
    </ligand>
</feature>
<evidence type="ECO:0000313" key="10">
    <source>
        <dbReference type="Proteomes" id="UP000675781"/>
    </source>
</evidence>
<dbReference type="PANTHER" id="PTHR33202">
    <property type="entry name" value="ZINC UPTAKE REGULATION PROTEIN"/>
    <property type="match status" value="1"/>
</dbReference>
<evidence type="ECO:0000256" key="5">
    <source>
        <dbReference type="ARBA" id="ARBA00023125"/>
    </source>
</evidence>
<evidence type="ECO:0000256" key="8">
    <source>
        <dbReference type="SAM" id="MobiDB-lite"/>
    </source>
</evidence>
<keyword evidence="5" id="KW-0238">DNA-binding</keyword>
<name>A0A941ILZ6_9ACTN</name>
<feature type="binding site" evidence="7">
    <location>
        <position position="135"/>
    </location>
    <ligand>
        <name>Zn(2+)</name>
        <dbReference type="ChEBI" id="CHEBI:29105"/>
    </ligand>
</feature>
<dbReference type="GO" id="GO:1900376">
    <property type="term" value="P:regulation of secondary metabolite biosynthetic process"/>
    <property type="evidence" value="ECO:0007669"/>
    <property type="project" value="TreeGrafter"/>
</dbReference>
<dbReference type="PANTHER" id="PTHR33202:SF7">
    <property type="entry name" value="FERRIC UPTAKE REGULATION PROTEIN"/>
    <property type="match status" value="1"/>
</dbReference>
<dbReference type="EMBL" id="JAGSOG010000034">
    <property type="protein sequence ID" value="MBR7833580.1"/>
    <property type="molecule type" value="Genomic_DNA"/>
</dbReference>
<accession>A0A941ILZ6</accession>
<organism evidence="9 10">
    <name type="scientific">Actinospica durhamensis</name>
    <dbReference type="NCBI Taxonomy" id="1508375"/>
    <lineage>
        <taxon>Bacteria</taxon>
        <taxon>Bacillati</taxon>
        <taxon>Actinomycetota</taxon>
        <taxon>Actinomycetes</taxon>
        <taxon>Catenulisporales</taxon>
        <taxon>Actinospicaceae</taxon>
        <taxon>Actinospica</taxon>
    </lineage>
</organism>
<evidence type="ECO:0000256" key="2">
    <source>
        <dbReference type="ARBA" id="ARBA00022491"/>
    </source>
</evidence>
<comment type="caution">
    <text evidence="9">The sequence shown here is derived from an EMBL/GenBank/DDBJ whole genome shotgun (WGS) entry which is preliminary data.</text>
</comment>
<keyword evidence="7" id="KW-0479">Metal-binding</keyword>